<evidence type="ECO:0008006" key="2">
    <source>
        <dbReference type="Google" id="ProtNLM"/>
    </source>
</evidence>
<dbReference type="Pfam" id="PF07313">
    <property type="entry name" value="AmiA-like"/>
    <property type="match status" value="1"/>
</dbReference>
<reference evidence="1" key="1">
    <citation type="submission" date="2016-04" db="EMBL/GenBank/DDBJ databases">
        <authorList>
            <person name="Evans L.H."/>
            <person name="Alamgir A."/>
            <person name="Owens N."/>
            <person name="Weber N.D."/>
            <person name="Virtaneva K."/>
            <person name="Barbian K."/>
            <person name="Babar A."/>
            <person name="Rosenke K."/>
        </authorList>
    </citation>
    <scope>NUCLEOTIDE SEQUENCE</scope>
    <source>
        <strain evidence="1">86-2</strain>
    </source>
</reference>
<dbReference type="EMBL" id="FLUL01000001">
    <property type="protein sequence ID" value="SBW02623.1"/>
    <property type="molecule type" value="Genomic_DNA"/>
</dbReference>
<dbReference type="Gene3D" id="1.10.3670.10">
    <property type="entry name" value="Putative xylanase like domain"/>
    <property type="match status" value="1"/>
</dbReference>
<proteinExistence type="predicted"/>
<dbReference type="RefSeq" id="WP_296949886.1">
    <property type="nucleotide sequence ID" value="NZ_LT599021.1"/>
</dbReference>
<dbReference type="SUPFAM" id="SSF54001">
    <property type="entry name" value="Cysteine proteinases"/>
    <property type="match status" value="1"/>
</dbReference>
<evidence type="ECO:0000313" key="1">
    <source>
        <dbReference type="EMBL" id="SBW02623.1"/>
    </source>
</evidence>
<dbReference type="InterPro" id="IPR038765">
    <property type="entry name" value="Papain-like_cys_pep_sf"/>
</dbReference>
<organism evidence="1">
    <name type="scientific">uncultured Dysgonomonas sp</name>
    <dbReference type="NCBI Taxonomy" id="206096"/>
    <lineage>
        <taxon>Bacteria</taxon>
        <taxon>Pseudomonadati</taxon>
        <taxon>Bacteroidota</taxon>
        <taxon>Bacteroidia</taxon>
        <taxon>Bacteroidales</taxon>
        <taxon>Dysgonomonadaceae</taxon>
        <taxon>Dysgonomonas</taxon>
        <taxon>environmental samples</taxon>
    </lineage>
</organism>
<dbReference type="AlphaFoldDB" id="A0A212JT61"/>
<sequence length="285" mass="32683">MKFYRFFALSLLIILPFQMKGENGVIYQKEDSLTFVRYIEQFKPQKDLPFNQLLVKTAKFFLGKPYVASTLEASDNETLIINLRELDCTTFVENCIALTRVIKSGDSSFENYCSCLINMRYRGGEIKGYTSRLHYTSDWIYENERNNLLRNISTDIGGKIINHPLSFMSGHPQSYKHLKDNEANVSKMKEIEITVNNRNNYGIIPVESISKNKEKIENGDIVVFATSLQGLDYSHIGIAYWQNGELHFIHASSKQKQVVIEKKTLVEYCADSKSCSGISILRINN</sequence>
<accession>A0A212JT61</accession>
<protein>
    <recommendedName>
        <fullName evidence="2">Xylanase</fullName>
    </recommendedName>
</protein>
<gene>
    <name evidence="1" type="ORF">KL86DYS2_12291</name>
</gene>
<dbReference type="InterPro" id="IPR010846">
    <property type="entry name" value="AmiA-like"/>
</dbReference>
<name>A0A212JT61_9BACT</name>
<dbReference type="Gene3D" id="2.30.260.10">
    <property type="entry name" value="putative xylanase like domain"/>
    <property type="match status" value="1"/>
</dbReference>